<gene>
    <name evidence="1" type="ORF">LCGC14_0717650</name>
</gene>
<dbReference type="AlphaFoldDB" id="A0A0F9QDA4"/>
<proteinExistence type="predicted"/>
<protein>
    <submittedName>
        <fullName evidence="1">Uncharacterized protein</fullName>
    </submittedName>
</protein>
<sequence>MAHDEYIKKLVKGNAKRWNDINFAAVNLKPGTTAPDFIPLFGSGGIYGWGFDGVNRTEELHGSDEILHGLIEGTDLDIHVHWMPTTAGAGQVLWQIEYTIVQGGQVASAPVIISAAEATNSQAWEGINTDIAIISGAGIKIESHFVMRVFRDPTESADTYGADAALFGVGIHYRIDDIGSRSQLVK</sequence>
<accession>A0A0F9QDA4</accession>
<dbReference type="EMBL" id="LAZR01001611">
    <property type="protein sequence ID" value="KKN42005.1"/>
    <property type="molecule type" value="Genomic_DNA"/>
</dbReference>
<evidence type="ECO:0000313" key="1">
    <source>
        <dbReference type="EMBL" id="KKN42005.1"/>
    </source>
</evidence>
<organism evidence="1">
    <name type="scientific">marine sediment metagenome</name>
    <dbReference type="NCBI Taxonomy" id="412755"/>
    <lineage>
        <taxon>unclassified sequences</taxon>
        <taxon>metagenomes</taxon>
        <taxon>ecological metagenomes</taxon>
    </lineage>
</organism>
<name>A0A0F9QDA4_9ZZZZ</name>
<comment type="caution">
    <text evidence="1">The sequence shown here is derived from an EMBL/GenBank/DDBJ whole genome shotgun (WGS) entry which is preliminary data.</text>
</comment>
<reference evidence="1" key="1">
    <citation type="journal article" date="2015" name="Nature">
        <title>Complex archaea that bridge the gap between prokaryotes and eukaryotes.</title>
        <authorList>
            <person name="Spang A."/>
            <person name="Saw J.H."/>
            <person name="Jorgensen S.L."/>
            <person name="Zaremba-Niedzwiedzka K."/>
            <person name="Martijn J."/>
            <person name="Lind A.E."/>
            <person name="van Eijk R."/>
            <person name="Schleper C."/>
            <person name="Guy L."/>
            <person name="Ettema T.J."/>
        </authorList>
    </citation>
    <scope>NUCLEOTIDE SEQUENCE</scope>
</reference>